<evidence type="ECO:0000256" key="1">
    <source>
        <dbReference type="SAM" id="MobiDB-lite"/>
    </source>
</evidence>
<evidence type="ECO:0000313" key="4">
    <source>
        <dbReference type="Proteomes" id="UP000707352"/>
    </source>
</evidence>
<organism evidence="3 4">
    <name type="scientific">Microvirga terricola</name>
    <dbReference type="NCBI Taxonomy" id="2719797"/>
    <lineage>
        <taxon>Bacteria</taxon>
        <taxon>Pseudomonadati</taxon>
        <taxon>Pseudomonadota</taxon>
        <taxon>Alphaproteobacteria</taxon>
        <taxon>Hyphomicrobiales</taxon>
        <taxon>Methylobacteriaceae</taxon>
        <taxon>Microvirga</taxon>
    </lineage>
</organism>
<dbReference type="EMBL" id="JAATJS010000004">
    <property type="protein sequence ID" value="NIX77775.1"/>
    <property type="molecule type" value="Genomic_DNA"/>
</dbReference>
<name>A0ABX0VG98_9HYPH</name>
<dbReference type="RefSeq" id="WP_167673660.1">
    <property type="nucleotide sequence ID" value="NZ_JAATJS010000004.1"/>
</dbReference>
<feature type="compositionally biased region" description="Low complexity" evidence="1">
    <location>
        <begin position="40"/>
        <end position="58"/>
    </location>
</feature>
<dbReference type="Proteomes" id="UP000707352">
    <property type="component" value="Unassembled WGS sequence"/>
</dbReference>
<feature type="region of interest" description="Disordered" evidence="1">
    <location>
        <begin position="29"/>
        <end position="82"/>
    </location>
</feature>
<protein>
    <submittedName>
        <fullName evidence="3">Uncharacterized protein</fullName>
    </submittedName>
</protein>
<feature type="chain" id="PRO_5046993598" evidence="2">
    <location>
        <begin position="23"/>
        <end position="99"/>
    </location>
</feature>
<accession>A0ABX0VG98</accession>
<keyword evidence="2" id="KW-0732">Signal</keyword>
<evidence type="ECO:0000313" key="3">
    <source>
        <dbReference type="EMBL" id="NIX77775.1"/>
    </source>
</evidence>
<gene>
    <name evidence="3" type="ORF">HB375_14325</name>
</gene>
<evidence type="ECO:0000256" key="2">
    <source>
        <dbReference type="SAM" id="SignalP"/>
    </source>
</evidence>
<comment type="caution">
    <text evidence="3">The sequence shown here is derived from an EMBL/GenBank/DDBJ whole genome shotgun (WGS) entry which is preliminary data.</text>
</comment>
<reference evidence="3 4" key="1">
    <citation type="submission" date="2020-03" db="EMBL/GenBank/DDBJ databases">
        <title>The genome sequence of Microvirga sp. c23x22.</title>
        <authorList>
            <person name="Zhang X."/>
        </authorList>
    </citation>
    <scope>NUCLEOTIDE SEQUENCE [LARGE SCALE GENOMIC DNA]</scope>
    <source>
        <strain evidence="4">c23x22</strain>
    </source>
</reference>
<feature type="signal peptide" evidence="2">
    <location>
        <begin position="1"/>
        <end position="22"/>
    </location>
</feature>
<proteinExistence type="predicted"/>
<sequence>MRYRTFSVAILCGCLVAGTAWAETDEVPPFRETPMANPVKPAVPSASNKKASAKKPSATGSVEQPAKPATSDVPSRQKALDRTSRELDLWIKRGICTGC</sequence>
<keyword evidence="4" id="KW-1185">Reference proteome</keyword>